<dbReference type="SMART" id="SM01059">
    <property type="entry name" value="CAT"/>
    <property type="match status" value="1"/>
</dbReference>
<keyword evidence="1" id="KW-0012">Acyltransferase</keyword>
<dbReference type="EMBL" id="CAAXWD010000012">
    <property type="protein sequence ID" value="VQD09951.1"/>
    <property type="molecule type" value="Genomic_DNA"/>
</dbReference>
<dbReference type="InterPro" id="IPR001707">
    <property type="entry name" value="Cmp_AcTrfase"/>
</dbReference>
<dbReference type="Proteomes" id="UP000311381">
    <property type="component" value="Unassembled WGS sequence"/>
</dbReference>
<dbReference type="Proteomes" id="UP000312530">
    <property type="component" value="Unassembled WGS sequence"/>
</dbReference>
<evidence type="ECO:0000313" key="2">
    <source>
        <dbReference type="EMBL" id="MTV89915.1"/>
    </source>
</evidence>
<keyword evidence="1" id="KW-0808">Transferase</keyword>
<dbReference type="Proteomes" id="UP000048507">
    <property type="component" value="Unassembled WGS sequence"/>
</dbReference>
<reference evidence="1 6" key="1">
    <citation type="submission" date="2015-03" db="EMBL/GenBank/DDBJ databases">
        <authorList>
            <consortium name="Pathogen Informatics"/>
            <person name="Murphy D."/>
        </authorList>
    </citation>
    <scope>NUCLEOTIDE SEQUENCE [LARGE SCALE GENOMIC DNA]</scope>
    <source>
        <strain evidence="1">SMRU51</strain>
        <strain evidence="6">type strain: N</strain>
    </source>
</reference>
<evidence type="ECO:0000313" key="10">
    <source>
        <dbReference type="Proteomes" id="UP000476212"/>
    </source>
</evidence>
<dbReference type="RefSeq" id="WP_000903082.1">
    <property type="nucleotide sequence ID" value="NZ_AP026914.1"/>
</dbReference>
<dbReference type="Proteomes" id="UP000476212">
    <property type="component" value="Unassembled WGS sequence"/>
</dbReference>
<dbReference type="EMBL" id="CAAQRO010000022">
    <property type="protein sequence ID" value="VMD03153.1"/>
    <property type="molecule type" value="Genomic_DNA"/>
</dbReference>
<dbReference type="InterPro" id="IPR023213">
    <property type="entry name" value="CAT-like_dom_sf"/>
</dbReference>
<evidence type="ECO:0000313" key="9">
    <source>
        <dbReference type="Proteomes" id="UP000312530"/>
    </source>
</evidence>
<evidence type="ECO:0000313" key="8">
    <source>
        <dbReference type="Proteomes" id="UP000311381"/>
    </source>
</evidence>
<dbReference type="Gene3D" id="3.30.559.10">
    <property type="entry name" value="Chloramphenicol acetyltransferase-like domain"/>
    <property type="match status" value="1"/>
</dbReference>
<proteinExistence type="predicted"/>
<dbReference type="PANTHER" id="PTHR38474:SF1">
    <property type="entry name" value="SLR0299 PROTEIN"/>
    <property type="match status" value="1"/>
</dbReference>
<protein>
    <submittedName>
        <fullName evidence="1">Chloramphenicol acetyltransferase</fullName>
        <ecNumber evidence="1">2.3.1.28</ecNumber>
    </submittedName>
</protein>
<evidence type="ECO:0000313" key="3">
    <source>
        <dbReference type="EMBL" id="VMD03153.1"/>
    </source>
</evidence>
<sequence>MLHPIFIIRRSWDGIFHLSEWKRNEEFDFFNKMDVPYLSMSSRIEVTQAINFHKKHSISLYAIISWCVMSAINSIPELLMDTDGKIVWQYNQRGCSFTTLTSEDKLNFSSFTMGDNLIEFVSAFNINKQKAEEGQKPNIDKNNIAYLSCVPWIDFLHVSTPMNLSKIDTVPRITWGKVIQENQRYFCTVNLQINHGMGDGLHVSNFFVLLQRFVNKINEYFQKK</sequence>
<name>A0A0B7L7U7_STREE</name>
<evidence type="ECO:0000313" key="4">
    <source>
        <dbReference type="EMBL" id="VOG87037.1"/>
    </source>
</evidence>
<dbReference type="AlphaFoldDB" id="A0A0B7L7U7"/>
<evidence type="ECO:0000313" key="7">
    <source>
        <dbReference type="Proteomes" id="UP000298847"/>
    </source>
</evidence>
<evidence type="ECO:0000313" key="1">
    <source>
        <dbReference type="EMBL" id="CEX62068.1"/>
    </source>
</evidence>
<dbReference type="EMBL" id="CFFA01000003">
    <property type="protein sequence ID" value="CEX62068.1"/>
    <property type="molecule type" value="Genomic_DNA"/>
</dbReference>
<reference evidence="7 8" key="2">
    <citation type="submission" date="2019-04" db="EMBL/GenBank/DDBJ databases">
        <authorList>
            <consortium name="Pathogen Informatics"/>
        </authorList>
    </citation>
    <scope>NUCLEOTIDE SEQUENCE [LARGE SCALE GENOMIC DNA]</scope>
    <source>
        <strain evidence="5 7">GPSC22</strain>
        <strain evidence="8 9">GPSC47</strain>
    </source>
</reference>
<dbReference type="GO" id="GO:0008811">
    <property type="term" value="F:chloramphenicol O-acetyltransferase activity"/>
    <property type="evidence" value="ECO:0007669"/>
    <property type="project" value="UniProtKB-EC"/>
</dbReference>
<accession>A0A0B7L7U7</accession>
<dbReference type="EC" id="2.3.1.28" evidence="1"/>
<dbReference type="EMBL" id="CAAULE010000023">
    <property type="protein sequence ID" value="VOG87037.1"/>
    <property type="molecule type" value="Genomic_DNA"/>
</dbReference>
<gene>
    <name evidence="1" type="primary">cat</name>
    <name evidence="1" type="ORF">ERS019209_00480</name>
    <name evidence="2" type="ORF">GM544_05255</name>
    <name evidence="3" type="ORF">SAMEA2627268_02093</name>
    <name evidence="4" type="ORF">SAMEA2696453_02010</name>
    <name evidence="5" type="ORF">SAMEA3354366_02106</name>
</gene>
<dbReference type="EMBL" id="WNIB01000020">
    <property type="protein sequence ID" value="MTV89915.1"/>
    <property type="molecule type" value="Genomic_DNA"/>
</dbReference>
<dbReference type="OMA" id="WERRDNY"/>
<dbReference type="Pfam" id="PF00302">
    <property type="entry name" value="CAT"/>
    <property type="match status" value="1"/>
</dbReference>
<organism evidence="1 6">
    <name type="scientific">Streptococcus pneumoniae</name>
    <dbReference type="NCBI Taxonomy" id="1313"/>
    <lineage>
        <taxon>Bacteria</taxon>
        <taxon>Bacillati</taxon>
        <taxon>Bacillota</taxon>
        <taxon>Bacilli</taxon>
        <taxon>Lactobacillales</taxon>
        <taxon>Streptococcaceae</taxon>
        <taxon>Streptococcus</taxon>
    </lineage>
</organism>
<dbReference type="SUPFAM" id="SSF52777">
    <property type="entry name" value="CoA-dependent acyltransferases"/>
    <property type="match status" value="1"/>
</dbReference>
<reference evidence="2 10" key="3">
    <citation type="submission" date="2019-11" db="EMBL/GenBank/DDBJ databases">
        <title>Growth characteristics of pneumococcus vary with the chemical composition of the capsule and with environmental conditions.</title>
        <authorList>
            <person name="Tothpal A."/>
            <person name="Desobry K."/>
            <person name="Joshi S."/>
            <person name="Wyllie A.L."/>
            <person name="Weinberger D.M."/>
        </authorList>
    </citation>
    <scope>NUCLEOTIDE SEQUENCE [LARGE SCALE GENOMIC DNA]</scope>
    <source>
        <strain evidence="2">Pnumococcus15C</strain>
        <strain evidence="10">pnumococcus15C</strain>
    </source>
</reference>
<dbReference type="Proteomes" id="UP000298847">
    <property type="component" value="Unassembled WGS sequence"/>
</dbReference>
<evidence type="ECO:0000313" key="5">
    <source>
        <dbReference type="EMBL" id="VQD09951.1"/>
    </source>
</evidence>
<dbReference type="PANTHER" id="PTHR38474">
    <property type="entry name" value="SLR0299 PROTEIN"/>
    <property type="match status" value="1"/>
</dbReference>
<evidence type="ECO:0000313" key="6">
    <source>
        <dbReference type="Proteomes" id="UP000048507"/>
    </source>
</evidence>